<dbReference type="Pfam" id="PF04717">
    <property type="entry name" value="Phage_base_V"/>
    <property type="match status" value="1"/>
</dbReference>
<dbReference type="AlphaFoldDB" id="A1ZC10"/>
<name>A1ZC10_MICM2</name>
<evidence type="ECO:0000313" key="3">
    <source>
        <dbReference type="Proteomes" id="UP000004095"/>
    </source>
</evidence>
<dbReference type="SUPFAM" id="SSF69279">
    <property type="entry name" value="Phage tail proteins"/>
    <property type="match status" value="1"/>
</dbReference>
<dbReference type="SUPFAM" id="SSF69255">
    <property type="entry name" value="gp5 N-terminal domain-like"/>
    <property type="match status" value="1"/>
</dbReference>
<reference evidence="2 3" key="1">
    <citation type="submission" date="2007-01" db="EMBL/GenBank/DDBJ databases">
        <authorList>
            <person name="Haygood M."/>
            <person name="Podell S."/>
            <person name="Anderson C."/>
            <person name="Hopkinson B."/>
            <person name="Roe K."/>
            <person name="Barbeau K."/>
            <person name="Gaasterland T."/>
            <person name="Ferriera S."/>
            <person name="Johnson J."/>
            <person name="Kravitz S."/>
            <person name="Beeson K."/>
            <person name="Sutton G."/>
            <person name="Rogers Y.-H."/>
            <person name="Friedman R."/>
            <person name="Frazier M."/>
            <person name="Venter J.C."/>
        </authorList>
    </citation>
    <scope>NUCLEOTIDE SEQUENCE [LARGE SCALE GENOMIC DNA]</scope>
    <source>
        <strain evidence="2 3">ATCC 23134</strain>
    </source>
</reference>
<keyword evidence="3" id="KW-1185">Reference proteome</keyword>
<organism evidence="2 3">
    <name type="scientific">Microscilla marina ATCC 23134</name>
    <dbReference type="NCBI Taxonomy" id="313606"/>
    <lineage>
        <taxon>Bacteria</taxon>
        <taxon>Pseudomonadati</taxon>
        <taxon>Bacteroidota</taxon>
        <taxon>Cytophagia</taxon>
        <taxon>Cytophagales</taxon>
        <taxon>Microscillaceae</taxon>
        <taxon>Microscilla</taxon>
    </lineage>
</organism>
<accession>A1ZC10</accession>
<dbReference type="Proteomes" id="UP000004095">
    <property type="component" value="Unassembled WGS sequence"/>
</dbReference>
<evidence type="ECO:0000259" key="1">
    <source>
        <dbReference type="Pfam" id="PF04717"/>
    </source>
</evidence>
<dbReference type="InterPro" id="IPR006533">
    <property type="entry name" value="T6SS_Vgr_RhsGE"/>
</dbReference>
<dbReference type="EMBL" id="AAWS01000001">
    <property type="protein sequence ID" value="EAY31812.1"/>
    <property type="molecule type" value="Genomic_DNA"/>
</dbReference>
<protein>
    <submittedName>
        <fullName evidence="2">Rhs element Vgr protein</fullName>
    </submittedName>
</protein>
<dbReference type="NCBIfam" id="TIGR01646">
    <property type="entry name" value="vgr_GE"/>
    <property type="match status" value="1"/>
</dbReference>
<comment type="caution">
    <text evidence="2">The sequence shown here is derived from an EMBL/GenBank/DDBJ whole genome shotgun (WGS) entry which is preliminary data.</text>
</comment>
<feature type="domain" description="Gp5/Type VI secretion system Vgr protein OB-fold" evidence="1">
    <location>
        <begin position="387"/>
        <end position="459"/>
    </location>
</feature>
<dbReference type="Gene3D" id="2.40.50.230">
    <property type="entry name" value="Gp5 N-terminal domain"/>
    <property type="match status" value="1"/>
</dbReference>
<dbReference type="RefSeq" id="WP_002692506.1">
    <property type="nucleotide sequence ID" value="NZ_AAWS01000001.1"/>
</dbReference>
<sequence length="556" mass="60596">MNIPTITIWSEGQEVYYPEHPDVDIQHEVNKVPYACLSFPDGDPGKPGFILSSQSDFAPGKTLEIKIGTGESDQTTIFKGIIVKHALEASGYASLLSLELKGDCVKMTNTRKSVVHTQGNQETQKEEDVLAQVIEANGLEADLSAQTWSSHEELVQYYSSDWDFLLTRADLYGYWVVATDGKVSVVNPKDVIDANEAKYEVVYGDAGIFNLHLEINAEHQAATINTLAWDAENNDLTEKTQAEDFVAQKPAANAQSDVEGEPADPTALAEAIGNEEETLQSIVPLSVEEQKGWADGKMLKSRLAMLRGSFTLDGNAEIQPLDLVSVTGFNAQFDGNTIISGVRHRLGNDGWYTDIQFGISPDNYTKQNAIEAQNAAGLLPGIQGLQVGVVDAFEEDKQGQFRVRVKIPALGDIVWARLTSPDAGKDNRGMFFRPDEGDEVVVGFMNNDPRQAIILGSVFGAKLPPPHDPDETNAIKGIFSKAGLQLKMDDENKTLELLTSEDQYLKIEDGTVMEMKDTHGNSITMNDKGIVLKSDGDITISASGDVTIEGAKVDVK</sequence>
<dbReference type="InterPro" id="IPR037026">
    <property type="entry name" value="Vgr_OB-fold_dom_sf"/>
</dbReference>
<dbReference type="InterPro" id="IPR006531">
    <property type="entry name" value="Gp5/Vgr_OB"/>
</dbReference>
<evidence type="ECO:0000313" key="2">
    <source>
        <dbReference type="EMBL" id="EAY31812.1"/>
    </source>
</evidence>
<proteinExistence type="predicted"/>
<dbReference type="OrthoDB" id="1907165at2"/>
<dbReference type="eggNOG" id="COG3501">
    <property type="taxonomic scope" value="Bacteria"/>
</dbReference>
<gene>
    <name evidence="2" type="ORF">M23134_01841</name>
</gene>